<dbReference type="GO" id="GO:0016787">
    <property type="term" value="F:hydrolase activity"/>
    <property type="evidence" value="ECO:0007669"/>
    <property type="project" value="UniProtKB-KW"/>
</dbReference>
<dbReference type="HOGENOM" id="CLU_020027_11_1_1"/>
<dbReference type="InterPro" id="IPR012338">
    <property type="entry name" value="Beta-lactam/transpept-like"/>
</dbReference>
<evidence type="ECO:0000313" key="5">
    <source>
        <dbReference type="Proteomes" id="UP000014074"/>
    </source>
</evidence>
<dbReference type="InterPro" id="IPR001466">
    <property type="entry name" value="Beta-lactam-related"/>
</dbReference>
<comment type="similarity">
    <text evidence="1">Belongs to the class-A beta-lactamase family.</text>
</comment>
<organism evidence="4 5">
    <name type="scientific">Phaeoacremonium minimum (strain UCR-PA7)</name>
    <name type="common">Esca disease fungus</name>
    <name type="synonym">Togninia minima</name>
    <dbReference type="NCBI Taxonomy" id="1286976"/>
    <lineage>
        <taxon>Eukaryota</taxon>
        <taxon>Fungi</taxon>
        <taxon>Dikarya</taxon>
        <taxon>Ascomycota</taxon>
        <taxon>Pezizomycotina</taxon>
        <taxon>Sordariomycetes</taxon>
        <taxon>Sordariomycetidae</taxon>
        <taxon>Togniniales</taxon>
        <taxon>Togniniaceae</taxon>
        <taxon>Phaeoacremonium</taxon>
    </lineage>
</organism>
<accession>R8BGS7</accession>
<name>R8BGS7_PHAM7</name>
<dbReference type="SUPFAM" id="SSF56601">
    <property type="entry name" value="beta-lactamase/transpeptidase-like"/>
    <property type="match status" value="1"/>
</dbReference>
<evidence type="ECO:0000313" key="4">
    <source>
        <dbReference type="EMBL" id="EON98513.1"/>
    </source>
</evidence>
<proteinExistence type="inferred from homology"/>
<dbReference type="InterPro" id="IPR050789">
    <property type="entry name" value="Diverse_Enzym_Activities"/>
</dbReference>
<keyword evidence="5" id="KW-1185">Reference proteome</keyword>
<evidence type="ECO:0000256" key="1">
    <source>
        <dbReference type="ARBA" id="ARBA00009009"/>
    </source>
</evidence>
<dbReference type="PANTHER" id="PTHR43283">
    <property type="entry name" value="BETA-LACTAMASE-RELATED"/>
    <property type="match status" value="1"/>
</dbReference>
<dbReference type="OrthoDB" id="428260at2759"/>
<sequence>MEKIQQVLDSYSAKGEDTKDKILGASFIVLDKDGETFFSVWKLANDLPGLLFQGSTGRRDLAQDSASFDADTFVELASMTKLLTAISVLQVVEQGLIGLEDDVRPHIRQLAEAQILRGFDENDKPILEDNTKPITLIDMLVHRSGLPYDIAEADILKWRKYVGKETINTTWSLEGFTTPLKFAPGEGWAYGTGTDWAGQVVEKLTGKTLNAFMKENLFEPLGMDSSTFWPKELPHVADRTGGFMIRTPEGALVSGPSPFPKEHDLESGGAGGYSTANNYAKAILAILQGGLLSKQSLDILAKPQLNELQQKAITEAASTFWNGYCPEFPTDTKLSYAVGGMVNLTDVPGKRRAGSIMWSGYFNSHWQWIDPQTGIGAVLITSIFPPADAVIIKLYDELERAVYEGLPALKEQRT</sequence>
<dbReference type="eggNOG" id="ENOG502S4UR">
    <property type="taxonomic scope" value="Eukaryota"/>
</dbReference>
<feature type="domain" description="Beta-lactamase-related" evidence="3">
    <location>
        <begin position="19"/>
        <end position="389"/>
    </location>
</feature>
<dbReference type="KEGG" id="tmn:UCRPA7_5958"/>
<dbReference type="Gene3D" id="3.40.710.10">
    <property type="entry name" value="DD-peptidase/beta-lactamase superfamily"/>
    <property type="match status" value="1"/>
</dbReference>
<dbReference type="AlphaFoldDB" id="R8BGS7"/>
<dbReference type="GeneID" id="19326565"/>
<gene>
    <name evidence="4" type="ORF">UCRPA7_5958</name>
</gene>
<evidence type="ECO:0000259" key="3">
    <source>
        <dbReference type="Pfam" id="PF00144"/>
    </source>
</evidence>
<evidence type="ECO:0000256" key="2">
    <source>
        <dbReference type="ARBA" id="ARBA00022801"/>
    </source>
</evidence>
<reference evidence="5" key="1">
    <citation type="journal article" date="2013" name="Genome Announc.">
        <title>Draft genome sequence of the ascomycete Phaeoacremonium aleophilum strain UCR-PA7, a causal agent of the esca disease complex in grapevines.</title>
        <authorList>
            <person name="Blanco-Ulate B."/>
            <person name="Rolshausen P."/>
            <person name="Cantu D."/>
        </authorList>
    </citation>
    <scope>NUCLEOTIDE SEQUENCE [LARGE SCALE GENOMIC DNA]</scope>
    <source>
        <strain evidence="5">UCR-PA7</strain>
    </source>
</reference>
<dbReference type="Proteomes" id="UP000014074">
    <property type="component" value="Unassembled WGS sequence"/>
</dbReference>
<dbReference type="RefSeq" id="XP_007916692.1">
    <property type="nucleotide sequence ID" value="XM_007918501.1"/>
</dbReference>
<dbReference type="PANTHER" id="PTHR43283:SF17">
    <property type="entry name" value="(LOVD), PUTATIVE (AFU_ORTHOLOGUE AFUA_5G00920)-RELATED"/>
    <property type="match status" value="1"/>
</dbReference>
<dbReference type="Pfam" id="PF00144">
    <property type="entry name" value="Beta-lactamase"/>
    <property type="match status" value="1"/>
</dbReference>
<protein>
    <submittedName>
        <fullName evidence="4">Putative beta-lactamase transpeptidase-like protein</fullName>
    </submittedName>
</protein>
<dbReference type="EMBL" id="KB933215">
    <property type="protein sequence ID" value="EON98513.1"/>
    <property type="molecule type" value="Genomic_DNA"/>
</dbReference>
<keyword evidence="2" id="KW-0378">Hydrolase</keyword>